<feature type="region of interest" description="Disordered" evidence="2">
    <location>
        <begin position="569"/>
        <end position="595"/>
    </location>
</feature>
<dbReference type="OMA" id="PCDCICH"/>
<evidence type="ECO:0000313" key="5">
    <source>
        <dbReference type="Proteomes" id="UP001142055"/>
    </source>
</evidence>
<feature type="compositionally biased region" description="Polar residues" evidence="2">
    <location>
        <begin position="569"/>
        <end position="592"/>
    </location>
</feature>
<proteinExistence type="predicted"/>
<reference evidence="4" key="1">
    <citation type="submission" date="2022-12" db="EMBL/GenBank/DDBJ databases">
        <title>Genome assemblies of Blomia tropicalis.</title>
        <authorList>
            <person name="Cui Y."/>
        </authorList>
    </citation>
    <scope>NUCLEOTIDE SEQUENCE</scope>
    <source>
        <tissue evidence="4">Adult mites</tissue>
    </source>
</reference>
<dbReference type="InterPro" id="IPR022189">
    <property type="entry name" value="SMTN"/>
</dbReference>
<dbReference type="EMBL" id="JAPWDV010000003">
    <property type="protein sequence ID" value="KAJ6217751.1"/>
    <property type="molecule type" value="Genomic_DNA"/>
</dbReference>
<organism evidence="4 5">
    <name type="scientific">Blomia tropicalis</name>
    <name type="common">Mite</name>
    <dbReference type="NCBI Taxonomy" id="40697"/>
    <lineage>
        <taxon>Eukaryota</taxon>
        <taxon>Metazoa</taxon>
        <taxon>Ecdysozoa</taxon>
        <taxon>Arthropoda</taxon>
        <taxon>Chelicerata</taxon>
        <taxon>Arachnida</taxon>
        <taxon>Acari</taxon>
        <taxon>Acariformes</taxon>
        <taxon>Sarcoptiformes</taxon>
        <taxon>Astigmata</taxon>
        <taxon>Glycyphagoidea</taxon>
        <taxon>Echimyopodidae</taxon>
        <taxon>Blomia</taxon>
    </lineage>
</organism>
<feature type="region of interest" description="Disordered" evidence="2">
    <location>
        <begin position="1"/>
        <end position="57"/>
    </location>
</feature>
<keyword evidence="1" id="KW-0175">Coiled coil</keyword>
<comment type="caution">
    <text evidence="4">The sequence shown here is derived from an EMBL/GenBank/DDBJ whole genome shotgun (WGS) entry which is preliminary data.</text>
</comment>
<keyword evidence="5" id="KW-1185">Reference proteome</keyword>
<evidence type="ECO:0000256" key="2">
    <source>
        <dbReference type="SAM" id="MobiDB-lite"/>
    </source>
</evidence>
<accession>A0A9Q0RLV6</accession>
<feature type="domain" description="Smoothelin" evidence="3">
    <location>
        <begin position="646"/>
        <end position="685"/>
    </location>
</feature>
<name>A0A9Q0RLV6_BLOTA</name>
<dbReference type="AlphaFoldDB" id="A0A9Q0RLV6"/>
<dbReference type="Pfam" id="PF12510">
    <property type="entry name" value="Smoothelin"/>
    <property type="match status" value="1"/>
</dbReference>
<feature type="compositionally biased region" description="Basic and acidic residues" evidence="2">
    <location>
        <begin position="875"/>
        <end position="886"/>
    </location>
</feature>
<evidence type="ECO:0000256" key="1">
    <source>
        <dbReference type="SAM" id="Coils"/>
    </source>
</evidence>
<dbReference type="Proteomes" id="UP001142055">
    <property type="component" value="Chromosome 3"/>
</dbReference>
<evidence type="ECO:0000313" key="4">
    <source>
        <dbReference type="EMBL" id="KAJ6217751.1"/>
    </source>
</evidence>
<feature type="compositionally biased region" description="Polar residues" evidence="2">
    <location>
        <begin position="1"/>
        <end position="12"/>
    </location>
</feature>
<sequence>MSIVNSPTPTTGSGRGSYPSRQKRFGPAPLASFEDLPTDDQQSSSEDERRGTISPSKICPPISVVITEYNGPEQYDMYNGSPNVTPTNCTVTVDHTEKVSTKNVDIGFANNTIAPKVTEKRKGSWTDLFSIRKSPTPPKERERKFSLFNFKFFSKDNRTSSESQLKDISNINSTERKQSKIVVQDKCETTPQTIDVDDGRQSSCTLGDESISSYCSDITPTNMETKSFISVTETVVEIERPYSANDVINVVNQITNDSDSPSLCSLNDQDQTDCCYETETDCAECKATETIKITCECVDTDCCNGSAEDNEDESVEHVLASEDCELEYLLTGDELEHNLNANLDISSYKPNQTISNVTNKINLKVSMPEMLKTSSIERPHSITPVNIDSFEAYLNQSLTPESKPNYDRLTITIPGLPSPSQHNRFARKSNPFIWAEFCERGLKSPQIIRKRANSCFPEINCQHSYVNDAFELSVGSPENLTPITPIKDMDDGEDRFDDNFWDYLNRVNRPNVTKSTESDSVADDVPIRVALKNLRRLQTSCSCDCNTTSVGSANAYHGVSITSCSEMNSFSESDNNEPSMSSAMNHQPFQSKLNEDEPLVSPCDCTCHGRRPEAIPFSLTDISTSIESTHSCLCNQSGNKTMEDEQEIDLDQITDENLLQSLLDQTDDPEDRKVIRDRIKELRSHKKNERDEKLAKLTNTREDMLQAKKKEAEQHKQRTMAMYDNMAKSAPAGDQKKLDANILKAEKTSNSTTTSKPLSEYKIVGNLPTTIGPKVDLVEDAIKKRQREAEERKRRIMAAFDVAAKSTPAGAPKDVDFDVTKNVDITEYEMTKAQTSGATFQMSGGVPVVKRTTSIPGTPTREGKPQYPDESNMDVMERSLRERQRECEERKKKILEHYSQVSKQQAGPKVFV</sequence>
<evidence type="ECO:0000259" key="3">
    <source>
        <dbReference type="Pfam" id="PF12510"/>
    </source>
</evidence>
<protein>
    <recommendedName>
        <fullName evidence="3">Smoothelin domain-containing protein</fullName>
    </recommendedName>
</protein>
<feature type="region of interest" description="Disordered" evidence="2">
    <location>
        <begin position="850"/>
        <end position="886"/>
    </location>
</feature>
<feature type="coiled-coil region" evidence="1">
    <location>
        <begin position="672"/>
        <end position="714"/>
    </location>
</feature>
<gene>
    <name evidence="4" type="ORF">RDWZM_008908</name>
</gene>